<dbReference type="GO" id="GO:0009236">
    <property type="term" value="P:cobalamin biosynthetic process"/>
    <property type="evidence" value="ECO:0007669"/>
    <property type="project" value="UniProtKB-UniRule"/>
</dbReference>
<dbReference type="SUPFAM" id="SSF53790">
    <property type="entry name" value="Tetrapyrrole methylase"/>
    <property type="match status" value="1"/>
</dbReference>
<dbReference type="InterPro" id="IPR012382">
    <property type="entry name" value="CobI/CbiL"/>
</dbReference>
<dbReference type="InterPro" id="IPR014776">
    <property type="entry name" value="4pyrrole_Mease_sub2"/>
</dbReference>
<dbReference type="PANTHER" id="PTHR43467">
    <property type="entry name" value="COBALT-PRECORRIN-2 C(20)-METHYLTRANSFERASE"/>
    <property type="match status" value="1"/>
</dbReference>
<keyword evidence="4 8" id="KW-0489">Methyltransferase</keyword>
<dbReference type="Pfam" id="PF00590">
    <property type="entry name" value="TP_methylase"/>
    <property type="match status" value="1"/>
</dbReference>
<dbReference type="PANTHER" id="PTHR43467:SF2">
    <property type="entry name" value="COBALT-PRECORRIN-2 C(20)-METHYLTRANSFERASE"/>
    <property type="match status" value="1"/>
</dbReference>
<evidence type="ECO:0000256" key="4">
    <source>
        <dbReference type="ARBA" id="ARBA00022603"/>
    </source>
</evidence>
<comment type="caution">
    <text evidence="10">The sequence shown here is derived from an EMBL/GenBank/DDBJ whole genome shotgun (WGS) entry which is preliminary data.</text>
</comment>
<accession>A0A2N3PMW0</accession>
<dbReference type="Gene3D" id="3.40.1010.10">
    <property type="entry name" value="Cobalt-precorrin-4 Transmethylase, Domain 1"/>
    <property type="match status" value="1"/>
</dbReference>
<dbReference type="GO" id="GO:0030788">
    <property type="term" value="F:precorrin-2 C20-methyltransferase activity"/>
    <property type="evidence" value="ECO:0007669"/>
    <property type="project" value="InterPro"/>
</dbReference>
<evidence type="ECO:0000256" key="2">
    <source>
        <dbReference type="ARBA" id="ARBA00005879"/>
    </source>
</evidence>
<dbReference type="AlphaFoldDB" id="A0A2N3PMW0"/>
<keyword evidence="11" id="KW-1185">Reference proteome</keyword>
<dbReference type="UniPathway" id="UPA00148"/>
<reference evidence="11" key="1">
    <citation type="submission" date="2017-12" db="EMBL/GenBank/DDBJ databases">
        <title>Draft genome sequence of Telmatospirillum siberiense 26-4b1T, an acidotolerant peatland alphaproteobacterium potentially involved in sulfur cycling.</title>
        <authorList>
            <person name="Hausmann B."/>
            <person name="Pjevac P."/>
            <person name="Schreck K."/>
            <person name="Herbold C.W."/>
            <person name="Daims H."/>
            <person name="Wagner M."/>
            <person name="Pester M."/>
            <person name="Loy A."/>
        </authorList>
    </citation>
    <scope>NUCLEOTIDE SEQUENCE [LARGE SCALE GENOMIC DNA]</scope>
    <source>
        <strain evidence="11">26-4b1</strain>
    </source>
</reference>
<evidence type="ECO:0000256" key="7">
    <source>
        <dbReference type="PIRNR" id="PIRNR036427"/>
    </source>
</evidence>
<evidence type="ECO:0000259" key="9">
    <source>
        <dbReference type="Pfam" id="PF00590"/>
    </source>
</evidence>
<comment type="pathway">
    <text evidence="1">Cofactor biosynthesis; adenosylcobalamin biosynthesis.</text>
</comment>
<evidence type="ECO:0000256" key="6">
    <source>
        <dbReference type="ARBA" id="ARBA00022691"/>
    </source>
</evidence>
<dbReference type="GO" id="GO:0032259">
    <property type="term" value="P:methylation"/>
    <property type="evidence" value="ECO:0007669"/>
    <property type="project" value="UniProtKB-KW"/>
</dbReference>
<dbReference type="InterPro" id="IPR035996">
    <property type="entry name" value="4pyrrol_Methylase_sf"/>
</dbReference>
<proteinExistence type="inferred from homology"/>
<keyword evidence="6" id="KW-0949">S-adenosyl-L-methionine</keyword>
<dbReference type="EMBL" id="PIUM01000045">
    <property type="protein sequence ID" value="PKU21732.1"/>
    <property type="molecule type" value="Genomic_DNA"/>
</dbReference>
<evidence type="ECO:0000256" key="5">
    <source>
        <dbReference type="ARBA" id="ARBA00022679"/>
    </source>
</evidence>
<evidence type="ECO:0000256" key="1">
    <source>
        <dbReference type="ARBA" id="ARBA00004953"/>
    </source>
</evidence>
<dbReference type="InterPro" id="IPR014777">
    <property type="entry name" value="4pyrrole_Mease_sub1"/>
</dbReference>
<comment type="similarity">
    <text evidence="2 7 8">Belongs to the precorrin methyltransferase family.</text>
</comment>
<dbReference type="Gene3D" id="3.30.950.10">
    <property type="entry name" value="Methyltransferase, Cobalt-precorrin-4 Transmethylase, Domain 2"/>
    <property type="match status" value="1"/>
</dbReference>
<dbReference type="Proteomes" id="UP000233293">
    <property type="component" value="Unassembled WGS sequence"/>
</dbReference>
<keyword evidence="3" id="KW-0169">Cobalamin biosynthesis</keyword>
<dbReference type="InterPro" id="IPR000878">
    <property type="entry name" value="4pyrrol_Mease"/>
</dbReference>
<dbReference type="PROSITE" id="PS00840">
    <property type="entry name" value="SUMT_2"/>
    <property type="match status" value="1"/>
</dbReference>
<feature type="domain" description="Tetrapyrrole methylase" evidence="9">
    <location>
        <begin position="4"/>
        <end position="207"/>
    </location>
</feature>
<evidence type="ECO:0000256" key="3">
    <source>
        <dbReference type="ARBA" id="ARBA00022573"/>
    </source>
</evidence>
<dbReference type="CDD" id="cd11645">
    <property type="entry name" value="Precorrin_2_C20_MT"/>
    <property type="match status" value="1"/>
</dbReference>
<dbReference type="InterPro" id="IPR003043">
    <property type="entry name" value="Uropor_MeTrfase_CS"/>
</dbReference>
<evidence type="ECO:0000256" key="8">
    <source>
        <dbReference type="RuleBase" id="RU003960"/>
    </source>
</evidence>
<dbReference type="NCBIfam" id="TIGR01467">
    <property type="entry name" value="cobI_cbiL"/>
    <property type="match status" value="1"/>
</dbReference>
<keyword evidence="5 8" id="KW-0808">Transferase</keyword>
<dbReference type="PIRSF" id="PIRSF036427">
    <property type="entry name" value="Precrrn-2_mtase"/>
    <property type="match status" value="1"/>
</dbReference>
<dbReference type="OrthoDB" id="9804789at2"/>
<evidence type="ECO:0000313" key="11">
    <source>
        <dbReference type="Proteomes" id="UP000233293"/>
    </source>
</evidence>
<dbReference type="InterPro" id="IPR006364">
    <property type="entry name" value="CobI/CbiL/CobIJ_dom"/>
</dbReference>
<name>A0A2N3PMW0_9PROT</name>
<protein>
    <submittedName>
        <fullName evidence="10">Precorrin-2 C(20)-methyltransferase</fullName>
    </submittedName>
</protein>
<evidence type="ECO:0000313" key="10">
    <source>
        <dbReference type="EMBL" id="PKU21732.1"/>
    </source>
</evidence>
<sequence length="234" mass="25411">MNGTLFGIGVGPGDPELLTLKAVRLLSRVRVVAYPAPLEGDSMARTIAAAHLPAGVEEIVLRMSFDPAKRADDVYDAGASAIARHLEAGRDVAVLCEGDPLFFGSFLYLFARLHERFSVEVVPGVSSMMACAALLGHPLTARDDALVVIPAPRPEEEIERLLAGAEAAAIMKLGRHLPKVWRVLQRLGLDQQALYIERAGLPAQRIRPLAEAVRDPAPPYFAMILVHRRGKAWN</sequence>
<organism evidence="10 11">
    <name type="scientific">Telmatospirillum siberiense</name>
    <dbReference type="NCBI Taxonomy" id="382514"/>
    <lineage>
        <taxon>Bacteria</taxon>
        <taxon>Pseudomonadati</taxon>
        <taxon>Pseudomonadota</taxon>
        <taxon>Alphaproteobacteria</taxon>
        <taxon>Rhodospirillales</taxon>
        <taxon>Rhodospirillaceae</taxon>
        <taxon>Telmatospirillum</taxon>
    </lineage>
</organism>
<gene>
    <name evidence="10" type="primary">cobI</name>
    <name evidence="10" type="ORF">CWS72_25150</name>
</gene>
<dbReference type="RefSeq" id="WP_101253415.1">
    <property type="nucleotide sequence ID" value="NZ_PIUM01000045.1"/>
</dbReference>